<evidence type="ECO:0000256" key="3">
    <source>
        <dbReference type="ARBA" id="ARBA00023155"/>
    </source>
</evidence>
<keyword evidence="3 5" id="KW-0371">Homeobox</keyword>
<proteinExistence type="predicted"/>
<dbReference type="InterPro" id="IPR050394">
    <property type="entry name" value="Homeobox_NK-like"/>
</dbReference>
<evidence type="ECO:0000256" key="4">
    <source>
        <dbReference type="ARBA" id="ARBA00023242"/>
    </source>
</evidence>
<feature type="compositionally biased region" description="Pro residues" evidence="7">
    <location>
        <begin position="317"/>
        <end position="345"/>
    </location>
</feature>
<dbReference type="SUPFAM" id="SSF46689">
    <property type="entry name" value="Homeodomain-like"/>
    <property type="match status" value="1"/>
</dbReference>
<dbReference type="Proteomes" id="UP001152759">
    <property type="component" value="Chromosome 9"/>
</dbReference>
<dbReference type="Pfam" id="PF00046">
    <property type="entry name" value="Homeodomain"/>
    <property type="match status" value="1"/>
</dbReference>
<dbReference type="CDD" id="cd00086">
    <property type="entry name" value="homeodomain"/>
    <property type="match status" value="1"/>
</dbReference>
<keyword evidence="4 5" id="KW-0539">Nucleus</keyword>
<comment type="subcellular location">
    <subcellularLocation>
        <location evidence="1 5 6">Nucleus</location>
    </subcellularLocation>
</comment>
<accession>A0A9P0CE29</accession>
<dbReference type="Gene3D" id="1.10.10.60">
    <property type="entry name" value="Homeodomain-like"/>
    <property type="match status" value="1"/>
</dbReference>
<dbReference type="GO" id="GO:0000978">
    <property type="term" value="F:RNA polymerase II cis-regulatory region sequence-specific DNA binding"/>
    <property type="evidence" value="ECO:0007669"/>
    <property type="project" value="TreeGrafter"/>
</dbReference>
<feature type="region of interest" description="Disordered" evidence="7">
    <location>
        <begin position="186"/>
        <end position="208"/>
    </location>
</feature>
<dbReference type="InterPro" id="IPR017970">
    <property type="entry name" value="Homeobox_CS"/>
</dbReference>
<sequence>MLVVMESSERGGGADPAEDCAKRLKSKNNNNNEDNINFNIDHGRALPNSWHPHVYSKLPKAPTPHLISNILGIPGGGRAGAENEQPLNLTTRVRRRSPTPDFPRPGFAAKAPAHLNGLKGLNGQPTSVIQPAGAKAPRRHSNSDKESTKRRSRKEVTSAKVSMGVGGLGAANPLGGSVLCSGGVGGAGGAAGESESLSDTERKRKKARTTFTGRQIFELERQFEIKKYLSSSERAELAKLLDVTETQVKIWFQNRRTKWKKYDNNNSLDAAEQKSQTSEKSDADAGSVSKKSVSSVDDHSSLDGDGSESCFSVTASDPPPGPVAPPPSTPSPADAPPSPSPPPTVPAHYDPLPLPVPLPPSVPPGPAPAPPPPAARTSAALGS</sequence>
<protein>
    <recommendedName>
        <fullName evidence="8">Homeobox domain-containing protein</fullName>
    </recommendedName>
</protein>
<keyword evidence="2 5" id="KW-0238">DNA-binding</keyword>
<dbReference type="GO" id="GO:0000981">
    <property type="term" value="F:DNA-binding transcription factor activity, RNA polymerase II-specific"/>
    <property type="evidence" value="ECO:0007669"/>
    <property type="project" value="InterPro"/>
</dbReference>
<feature type="compositionally biased region" description="Basic and acidic residues" evidence="7">
    <location>
        <begin position="141"/>
        <end position="157"/>
    </location>
</feature>
<feature type="region of interest" description="Disordered" evidence="7">
    <location>
        <begin position="270"/>
        <end position="383"/>
    </location>
</feature>
<dbReference type="InterPro" id="IPR001356">
    <property type="entry name" value="HD"/>
</dbReference>
<dbReference type="GO" id="GO:0005634">
    <property type="term" value="C:nucleus"/>
    <property type="evidence" value="ECO:0007669"/>
    <property type="project" value="UniProtKB-SubCell"/>
</dbReference>
<feature type="compositionally biased region" description="Pro residues" evidence="7">
    <location>
        <begin position="352"/>
        <end position="374"/>
    </location>
</feature>
<dbReference type="PROSITE" id="PS00027">
    <property type="entry name" value="HOMEOBOX_1"/>
    <property type="match status" value="1"/>
</dbReference>
<dbReference type="PANTHER" id="PTHR24340">
    <property type="entry name" value="HOMEOBOX PROTEIN NKX"/>
    <property type="match status" value="1"/>
</dbReference>
<dbReference type="InterPro" id="IPR020479">
    <property type="entry name" value="HD_metazoa"/>
</dbReference>
<dbReference type="PANTHER" id="PTHR24340:SF70">
    <property type="entry name" value="NK7.1, ISOFORM A"/>
    <property type="match status" value="1"/>
</dbReference>
<dbReference type="PROSITE" id="PS50071">
    <property type="entry name" value="HOMEOBOX_2"/>
    <property type="match status" value="1"/>
</dbReference>
<feature type="DNA-binding region" description="Homeobox" evidence="5">
    <location>
        <begin position="204"/>
        <end position="263"/>
    </location>
</feature>
<evidence type="ECO:0000313" key="9">
    <source>
        <dbReference type="EMBL" id="CAH0778311.1"/>
    </source>
</evidence>
<evidence type="ECO:0000256" key="1">
    <source>
        <dbReference type="ARBA" id="ARBA00004123"/>
    </source>
</evidence>
<dbReference type="AlphaFoldDB" id="A0A9P0CE29"/>
<gene>
    <name evidence="9" type="ORF">BEMITA_LOCUS14139</name>
</gene>
<feature type="region of interest" description="Disordered" evidence="7">
    <location>
        <begin position="1"/>
        <end position="34"/>
    </location>
</feature>
<dbReference type="SMART" id="SM00389">
    <property type="entry name" value="HOX"/>
    <property type="match status" value="1"/>
</dbReference>
<name>A0A9P0CE29_BEMTA</name>
<reference evidence="9" key="1">
    <citation type="submission" date="2021-12" db="EMBL/GenBank/DDBJ databases">
        <authorList>
            <person name="King R."/>
        </authorList>
    </citation>
    <scope>NUCLEOTIDE SEQUENCE</scope>
</reference>
<feature type="region of interest" description="Disordered" evidence="7">
    <location>
        <begin position="94"/>
        <end position="161"/>
    </location>
</feature>
<dbReference type="InterPro" id="IPR009057">
    <property type="entry name" value="Homeodomain-like_sf"/>
</dbReference>
<evidence type="ECO:0000256" key="7">
    <source>
        <dbReference type="SAM" id="MobiDB-lite"/>
    </source>
</evidence>
<dbReference type="EMBL" id="OU963870">
    <property type="protein sequence ID" value="CAH0778311.1"/>
    <property type="molecule type" value="Genomic_DNA"/>
</dbReference>
<keyword evidence="10" id="KW-1185">Reference proteome</keyword>
<evidence type="ECO:0000259" key="8">
    <source>
        <dbReference type="PROSITE" id="PS50071"/>
    </source>
</evidence>
<dbReference type="GO" id="GO:0030154">
    <property type="term" value="P:cell differentiation"/>
    <property type="evidence" value="ECO:0007669"/>
    <property type="project" value="TreeGrafter"/>
</dbReference>
<feature type="domain" description="Homeobox" evidence="8">
    <location>
        <begin position="202"/>
        <end position="262"/>
    </location>
</feature>
<organism evidence="9 10">
    <name type="scientific">Bemisia tabaci</name>
    <name type="common">Sweetpotato whitefly</name>
    <name type="synonym">Aleurodes tabaci</name>
    <dbReference type="NCBI Taxonomy" id="7038"/>
    <lineage>
        <taxon>Eukaryota</taxon>
        <taxon>Metazoa</taxon>
        <taxon>Ecdysozoa</taxon>
        <taxon>Arthropoda</taxon>
        <taxon>Hexapoda</taxon>
        <taxon>Insecta</taxon>
        <taxon>Pterygota</taxon>
        <taxon>Neoptera</taxon>
        <taxon>Paraneoptera</taxon>
        <taxon>Hemiptera</taxon>
        <taxon>Sternorrhyncha</taxon>
        <taxon>Aleyrodoidea</taxon>
        <taxon>Aleyrodidae</taxon>
        <taxon>Aleyrodinae</taxon>
        <taxon>Bemisia</taxon>
    </lineage>
</organism>
<evidence type="ECO:0000256" key="6">
    <source>
        <dbReference type="RuleBase" id="RU000682"/>
    </source>
</evidence>
<evidence type="ECO:0000256" key="5">
    <source>
        <dbReference type="PROSITE-ProRule" id="PRU00108"/>
    </source>
</evidence>
<evidence type="ECO:0000256" key="2">
    <source>
        <dbReference type="ARBA" id="ARBA00023125"/>
    </source>
</evidence>
<dbReference type="PRINTS" id="PR00024">
    <property type="entry name" value="HOMEOBOX"/>
</dbReference>
<evidence type="ECO:0000313" key="10">
    <source>
        <dbReference type="Proteomes" id="UP001152759"/>
    </source>
</evidence>
<feature type="compositionally biased region" description="Low complexity" evidence="7">
    <location>
        <begin position="284"/>
        <end position="295"/>
    </location>
</feature>